<dbReference type="InterPro" id="IPR050469">
    <property type="entry name" value="Diguanylate_Cyclase"/>
</dbReference>
<dbReference type="GO" id="GO:0052621">
    <property type="term" value="F:diguanylate cyclase activity"/>
    <property type="evidence" value="ECO:0007669"/>
    <property type="project" value="UniProtKB-EC"/>
</dbReference>
<gene>
    <name evidence="6" type="ORF">GCM10007387_13580</name>
</gene>
<dbReference type="RefSeq" id="WP_229420726.1">
    <property type="nucleotide sequence ID" value="NZ_BMWV01000002.1"/>
</dbReference>
<dbReference type="Pfam" id="PF00990">
    <property type="entry name" value="GGDEF"/>
    <property type="match status" value="1"/>
</dbReference>
<dbReference type="SUPFAM" id="SSF55073">
    <property type="entry name" value="Nucleotide cyclase"/>
    <property type="match status" value="1"/>
</dbReference>
<dbReference type="GO" id="GO:0043709">
    <property type="term" value="P:cell adhesion involved in single-species biofilm formation"/>
    <property type="evidence" value="ECO:0007669"/>
    <property type="project" value="TreeGrafter"/>
</dbReference>
<evidence type="ECO:0000256" key="2">
    <source>
        <dbReference type="ARBA" id="ARBA00034247"/>
    </source>
</evidence>
<evidence type="ECO:0000313" key="6">
    <source>
        <dbReference type="EMBL" id="GGY32653.1"/>
    </source>
</evidence>
<dbReference type="PANTHER" id="PTHR45138:SF9">
    <property type="entry name" value="DIGUANYLATE CYCLASE DGCM-RELATED"/>
    <property type="match status" value="1"/>
</dbReference>
<dbReference type="Proteomes" id="UP000628442">
    <property type="component" value="Unassembled WGS sequence"/>
</dbReference>
<feature type="domain" description="GGDEF" evidence="5">
    <location>
        <begin position="441"/>
        <end position="572"/>
    </location>
</feature>
<dbReference type="GO" id="GO:1902201">
    <property type="term" value="P:negative regulation of bacterial-type flagellum-dependent cell motility"/>
    <property type="evidence" value="ECO:0007669"/>
    <property type="project" value="TreeGrafter"/>
</dbReference>
<keyword evidence="4" id="KW-0812">Transmembrane</keyword>
<evidence type="ECO:0000256" key="1">
    <source>
        <dbReference type="ARBA" id="ARBA00012528"/>
    </source>
</evidence>
<feature type="coiled-coil region" evidence="3">
    <location>
        <begin position="372"/>
        <end position="399"/>
    </location>
</feature>
<dbReference type="AlphaFoldDB" id="A0AA88C1Z4"/>
<dbReference type="CDD" id="cd01949">
    <property type="entry name" value="GGDEF"/>
    <property type="match status" value="1"/>
</dbReference>
<dbReference type="EC" id="2.7.7.65" evidence="1"/>
<protein>
    <recommendedName>
        <fullName evidence="1">diguanylate cyclase</fullName>
        <ecNumber evidence="1">2.7.7.65</ecNumber>
    </recommendedName>
</protein>
<keyword evidence="4" id="KW-0472">Membrane</keyword>
<organism evidence="6 7">
    <name type="scientific">Pseudoduganella albidiflava</name>
    <dbReference type="NCBI Taxonomy" id="321983"/>
    <lineage>
        <taxon>Bacteria</taxon>
        <taxon>Pseudomonadati</taxon>
        <taxon>Pseudomonadota</taxon>
        <taxon>Betaproteobacteria</taxon>
        <taxon>Burkholderiales</taxon>
        <taxon>Oxalobacteraceae</taxon>
        <taxon>Telluria group</taxon>
        <taxon>Pseudoduganella</taxon>
    </lineage>
</organism>
<dbReference type="PROSITE" id="PS50887">
    <property type="entry name" value="GGDEF"/>
    <property type="match status" value="1"/>
</dbReference>
<dbReference type="NCBIfam" id="TIGR00254">
    <property type="entry name" value="GGDEF"/>
    <property type="match status" value="1"/>
</dbReference>
<accession>A0AA88C1Z4</accession>
<sequence length="572" mass="62410">MHCKLSFAPRRAPPFQLPSPLSRLVAGCWLALALALALFPAQAAGAERRVLVLYSLGPDAMSNWQRLLHDGMVDELARRGTAAMPVIHEERLDANRVGAVAATAGMAPHLRSKYARVRFDVVVAEGQVAALFLGAHPELFPGAARFYVNYGHTGWQPADGTPVAVHPDFDRAVGIVTRTAPQVRRLVVVGDSSARVQRWIAAIRGAAARHAGRLAFEYWTDQDFDQVARKLATLDRDSALLLLAAGLNDKGGKLDPHELAHRIAAASPVPVYTHLDSLVLPGMVGGYVVSGEGIGRVIARILLGGRTDDIPLQRYVFDAPTVERYGLRDLPPGAKLLNRPDSVWERYRWQIVSGLTLIVLQGVLISALVVALRERRRTLAALNDERDHLEERVQRRTLELRTANSMLEQLATTDPLTGIANRRKMTEQIEAELERGRRFGHPVSVLMVDIDFFKRINDSFGHDTGDRAIVAVATLLAAALRTIDTAARFGGEEFVVLMPETEEAVAAVAAERLRAAVAALRIDADDGGEVTLTISIGVASAVTGDTPSTLLMRADQALYRAKQDGRNRVVRF</sequence>
<evidence type="ECO:0000256" key="3">
    <source>
        <dbReference type="SAM" id="Coils"/>
    </source>
</evidence>
<comment type="caution">
    <text evidence="6">The sequence shown here is derived from an EMBL/GenBank/DDBJ whole genome shotgun (WGS) entry which is preliminary data.</text>
</comment>
<dbReference type="Gene3D" id="3.30.70.270">
    <property type="match status" value="1"/>
</dbReference>
<reference evidence="6" key="1">
    <citation type="journal article" date="2014" name="Int. J. Syst. Evol. Microbiol.">
        <title>Complete genome sequence of Corynebacterium casei LMG S-19264T (=DSM 44701T), isolated from a smear-ripened cheese.</title>
        <authorList>
            <consortium name="US DOE Joint Genome Institute (JGI-PGF)"/>
            <person name="Walter F."/>
            <person name="Albersmeier A."/>
            <person name="Kalinowski J."/>
            <person name="Ruckert C."/>
        </authorList>
    </citation>
    <scope>NUCLEOTIDE SEQUENCE</scope>
    <source>
        <strain evidence="6">KCTC 12343</strain>
    </source>
</reference>
<dbReference type="InterPro" id="IPR000160">
    <property type="entry name" value="GGDEF_dom"/>
</dbReference>
<evidence type="ECO:0000313" key="7">
    <source>
        <dbReference type="Proteomes" id="UP000628442"/>
    </source>
</evidence>
<dbReference type="SMART" id="SM00267">
    <property type="entry name" value="GGDEF"/>
    <property type="match status" value="1"/>
</dbReference>
<dbReference type="PANTHER" id="PTHR45138">
    <property type="entry name" value="REGULATORY COMPONENTS OF SENSORY TRANSDUCTION SYSTEM"/>
    <property type="match status" value="1"/>
</dbReference>
<reference evidence="6" key="2">
    <citation type="submission" date="2022-12" db="EMBL/GenBank/DDBJ databases">
        <authorList>
            <person name="Sun Q."/>
            <person name="Kim S."/>
        </authorList>
    </citation>
    <scope>NUCLEOTIDE SEQUENCE</scope>
    <source>
        <strain evidence="6">KCTC 12343</strain>
    </source>
</reference>
<evidence type="ECO:0000256" key="4">
    <source>
        <dbReference type="SAM" id="Phobius"/>
    </source>
</evidence>
<feature type="transmembrane region" description="Helical" evidence="4">
    <location>
        <begin position="349"/>
        <end position="372"/>
    </location>
</feature>
<dbReference type="EMBL" id="BMWV01000002">
    <property type="protein sequence ID" value="GGY32653.1"/>
    <property type="molecule type" value="Genomic_DNA"/>
</dbReference>
<proteinExistence type="predicted"/>
<dbReference type="InterPro" id="IPR043128">
    <property type="entry name" value="Rev_trsase/Diguanyl_cyclase"/>
</dbReference>
<evidence type="ECO:0000259" key="5">
    <source>
        <dbReference type="PROSITE" id="PS50887"/>
    </source>
</evidence>
<name>A0AA88C1Z4_9BURK</name>
<keyword evidence="3" id="KW-0175">Coiled coil</keyword>
<dbReference type="FunFam" id="3.30.70.270:FF:000001">
    <property type="entry name" value="Diguanylate cyclase domain protein"/>
    <property type="match status" value="1"/>
</dbReference>
<comment type="catalytic activity">
    <reaction evidence="2">
        <text>2 GTP = 3',3'-c-di-GMP + 2 diphosphate</text>
        <dbReference type="Rhea" id="RHEA:24898"/>
        <dbReference type="ChEBI" id="CHEBI:33019"/>
        <dbReference type="ChEBI" id="CHEBI:37565"/>
        <dbReference type="ChEBI" id="CHEBI:58805"/>
        <dbReference type="EC" id="2.7.7.65"/>
    </reaction>
</comment>
<keyword evidence="4" id="KW-1133">Transmembrane helix</keyword>
<dbReference type="InterPro" id="IPR029787">
    <property type="entry name" value="Nucleotide_cyclase"/>
</dbReference>
<dbReference type="GO" id="GO:0005886">
    <property type="term" value="C:plasma membrane"/>
    <property type="evidence" value="ECO:0007669"/>
    <property type="project" value="TreeGrafter"/>
</dbReference>